<dbReference type="InterPro" id="IPR006710">
    <property type="entry name" value="Glyco_hydro_43"/>
</dbReference>
<keyword evidence="9" id="KW-1185">Reference proteome</keyword>
<dbReference type="OrthoDB" id="1652165at2"/>
<evidence type="ECO:0000313" key="9">
    <source>
        <dbReference type="Proteomes" id="UP000199041"/>
    </source>
</evidence>
<dbReference type="Pfam" id="PF18962">
    <property type="entry name" value="Por_Secre_tail"/>
    <property type="match status" value="1"/>
</dbReference>
<feature type="domain" description="Secretion system C-terminal sorting" evidence="7">
    <location>
        <begin position="855"/>
        <end position="920"/>
    </location>
</feature>
<dbReference type="PANTHER" id="PTHR43817">
    <property type="entry name" value="GLYCOSYL HYDROLASE"/>
    <property type="match status" value="1"/>
</dbReference>
<evidence type="ECO:0000256" key="1">
    <source>
        <dbReference type="ARBA" id="ARBA00009865"/>
    </source>
</evidence>
<dbReference type="Pfam" id="PF03382">
    <property type="entry name" value="DUF285"/>
    <property type="match status" value="1"/>
</dbReference>
<keyword evidence="4" id="KW-0326">Glycosidase</keyword>
<feature type="site" description="Important for catalytic activity, responsible for pKa modulation of the active site Glu and correct orientation of both the proton donor and substrate" evidence="6">
    <location>
        <position position="168"/>
    </location>
</feature>
<dbReference type="GO" id="GO:0005975">
    <property type="term" value="P:carbohydrate metabolic process"/>
    <property type="evidence" value="ECO:0007669"/>
    <property type="project" value="InterPro"/>
</dbReference>
<evidence type="ECO:0000256" key="5">
    <source>
        <dbReference type="PIRSR" id="PIRSR606710-1"/>
    </source>
</evidence>
<accession>A0A1H4AKW1</accession>
<evidence type="ECO:0000256" key="2">
    <source>
        <dbReference type="ARBA" id="ARBA00022729"/>
    </source>
</evidence>
<gene>
    <name evidence="8" type="ORF">SAMN05192529_11542</name>
</gene>
<dbReference type="CDD" id="cd18820">
    <property type="entry name" value="GH43_LbAraf43-like"/>
    <property type="match status" value="1"/>
</dbReference>
<keyword evidence="2" id="KW-0732">Signal</keyword>
<dbReference type="Gene3D" id="2.115.10.20">
    <property type="entry name" value="Glycosyl hydrolase domain, family 43"/>
    <property type="match status" value="1"/>
</dbReference>
<proteinExistence type="inferred from homology"/>
<feature type="active site" description="Proton donor" evidence="5">
    <location>
        <position position="229"/>
    </location>
</feature>
<feature type="active site" description="Proton acceptor" evidence="5">
    <location>
        <position position="55"/>
    </location>
</feature>
<dbReference type="InterPro" id="IPR005046">
    <property type="entry name" value="DUF285"/>
</dbReference>
<evidence type="ECO:0000259" key="7">
    <source>
        <dbReference type="Pfam" id="PF18962"/>
    </source>
</evidence>
<comment type="similarity">
    <text evidence="1">Belongs to the glycosyl hydrolase 43 family.</text>
</comment>
<dbReference type="NCBIfam" id="TIGR04183">
    <property type="entry name" value="Por_Secre_tail"/>
    <property type="match status" value="1"/>
</dbReference>
<name>A0A1H4AKW1_9BACT</name>
<protein>
    <submittedName>
        <fullName evidence="8">Por secretion system C-terminal sorting domain-containing protein</fullName>
    </submittedName>
</protein>
<dbReference type="NCBIfam" id="TIGR02167">
    <property type="entry name" value="Liste_lipo_26"/>
    <property type="match status" value="3"/>
</dbReference>
<dbReference type="SUPFAM" id="SSF75005">
    <property type="entry name" value="Arabinanase/levansucrase/invertase"/>
    <property type="match status" value="1"/>
</dbReference>
<dbReference type="Proteomes" id="UP000199041">
    <property type="component" value="Unassembled WGS sequence"/>
</dbReference>
<dbReference type="RefSeq" id="WP_091399179.1">
    <property type="nucleotide sequence ID" value="NZ_FNQY01000015.1"/>
</dbReference>
<dbReference type="EMBL" id="FNQY01000015">
    <property type="protein sequence ID" value="SEA36418.1"/>
    <property type="molecule type" value="Genomic_DNA"/>
</dbReference>
<evidence type="ECO:0000256" key="6">
    <source>
        <dbReference type="PIRSR" id="PIRSR606710-2"/>
    </source>
</evidence>
<evidence type="ECO:0000256" key="3">
    <source>
        <dbReference type="ARBA" id="ARBA00022801"/>
    </source>
</evidence>
<dbReference type="InterPro" id="IPR023296">
    <property type="entry name" value="Glyco_hydro_beta-prop_sf"/>
</dbReference>
<dbReference type="AlphaFoldDB" id="A0A1H4AKW1"/>
<organism evidence="8 9">
    <name type="scientific">Arachidicoccus rhizosphaerae</name>
    <dbReference type="NCBI Taxonomy" id="551991"/>
    <lineage>
        <taxon>Bacteria</taxon>
        <taxon>Pseudomonadati</taxon>
        <taxon>Bacteroidota</taxon>
        <taxon>Chitinophagia</taxon>
        <taxon>Chitinophagales</taxon>
        <taxon>Chitinophagaceae</taxon>
        <taxon>Arachidicoccus</taxon>
    </lineage>
</organism>
<dbReference type="GO" id="GO:0004553">
    <property type="term" value="F:hydrolase activity, hydrolyzing O-glycosyl compounds"/>
    <property type="evidence" value="ECO:0007669"/>
    <property type="project" value="InterPro"/>
</dbReference>
<evidence type="ECO:0000313" key="8">
    <source>
        <dbReference type="EMBL" id="SEA36418.1"/>
    </source>
</evidence>
<keyword evidence="3" id="KW-0378">Hydrolase</keyword>
<reference evidence="8 9" key="1">
    <citation type="submission" date="2016-10" db="EMBL/GenBank/DDBJ databases">
        <authorList>
            <person name="de Groot N.N."/>
        </authorList>
    </citation>
    <scope>NUCLEOTIDE SEQUENCE [LARGE SCALE GENOMIC DNA]</scope>
    <source>
        <strain evidence="8 9">Vu-144</strain>
    </source>
</reference>
<dbReference type="STRING" id="551991.SAMN05192529_11542"/>
<dbReference type="InterPro" id="IPR026444">
    <property type="entry name" value="Secre_tail"/>
</dbReference>
<evidence type="ECO:0000256" key="4">
    <source>
        <dbReference type="ARBA" id="ARBA00023295"/>
    </source>
</evidence>
<dbReference type="Pfam" id="PF04616">
    <property type="entry name" value="Glyco_hydro_43"/>
    <property type="match status" value="1"/>
</dbReference>
<dbReference type="InterPro" id="IPR011889">
    <property type="entry name" value="Liste_lipo_26"/>
</dbReference>
<sequence length="920" mass="100372">MNNQILLKKSKTQMWRLMLILLVMLTGRLPCLEAQGTSGTLPQFTNPIWATGGADPWIYQEGGLYYFTYTQGSKIVIYRTGDITHLGDVVASAPAYATVYTPPPTMKDIWAPELHKINGKWYVYFAADDGTNANHRMYVIENSDTDPTTSNWTLKGQVGDATNNWAIDGTVMAYNNQLYMLWSGWTSTTEHVQSIYIAKLSDPWTVDGNRVLISTPEYDWEGHGLALNEGPEAITNPDGNVYVTYSASLYSTDNYCLGLLTLTPGADPMVATSWTKNATPVFSRNDAGQVYGPGHNGFFKSPDGTEDWIVYHARSNPNGGSNNPRNVRIQPFSWNSDGTPDFGTAVAQGELLDAPSSNYNLPIEAFSMIWRTNLTNSTATTISFNAVGSGFNIHWESLEDAAVFGGQTGANGTNTINFPAPGAYLVSITESTGNFNQFAIGTSTPSMLLSVEQWGNIEWLSFKDAFKGATNLEIHALDKPDLTHCMDMSGAFRDCSALTENTAMVGWNTSSITNLSNTFRNAAAFNQDIGNWDIGNVTTMDYTFAGCKAFNQPLGDWNTSHVTNMSNLFNGALRFNHPIGGWDVSKVSNIGHVVQSAHAFNQDLSNWDVSGATNMAYMFYDATSFNSNIGNWNVAGVTNMVRLLDGASSFDQNIGTWDLRSVAAASNNGTDGSLVNALSNSGMSCNNYSQTLKGWDLNPNTPTGLTLTATGLSYDDSYVTTYHDDLLNNKRWTIEGDVVGNCTVTESTLPVSLISFAGFINNGTATLIWQTGVETGIDHFELEAVYNEFGIDPVGSFIKLGNIAAKGSGNSYQLRVAQEAANGYYRLKIVDDNGDISYGPKLVQLTRIIDNYLKVYPNPANDYVQININTSSMLHIYSSTGTLIKTANLHAGTNKISLIGLTAGVYFMQVGEQKLKLIKK</sequence>
<dbReference type="PANTHER" id="PTHR43817:SF1">
    <property type="entry name" value="HYDROLASE, FAMILY 43, PUTATIVE (AFU_ORTHOLOGUE AFUA_3G01660)-RELATED"/>
    <property type="match status" value="1"/>
</dbReference>